<comment type="pathway">
    <text evidence="1">Carbohydrate metabolism.</text>
</comment>
<dbReference type="EMBL" id="AP012029">
    <property type="protein sequence ID" value="BAJ62431.1"/>
    <property type="molecule type" value="Genomic_DNA"/>
</dbReference>
<dbReference type="STRING" id="926569.ANT_03970"/>
<dbReference type="Pfam" id="PF08013">
    <property type="entry name" value="GatZ_KbaZ-like"/>
    <property type="match status" value="1"/>
</dbReference>
<dbReference type="GO" id="GO:0005975">
    <property type="term" value="P:carbohydrate metabolic process"/>
    <property type="evidence" value="ECO:0007669"/>
    <property type="project" value="InterPro"/>
</dbReference>
<accession>E8N0N6</accession>
<dbReference type="InterPro" id="IPR013785">
    <property type="entry name" value="Aldolase_TIM"/>
</dbReference>
<dbReference type="AlphaFoldDB" id="E8N0N6"/>
<dbReference type="SMR" id="E8N0N6"/>
<dbReference type="NCBIfam" id="TIGR02810">
    <property type="entry name" value="agaZ_gatZ"/>
    <property type="match status" value="1"/>
</dbReference>
<dbReference type="PIRSF" id="PIRSF009264">
    <property type="entry name" value="TagBP_ald_AgaZ"/>
    <property type="match status" value="1"/>
</dbReference>
<dbReference type="InterPro" id="IPR012062">
    <property type="entry name" value="GatZ/KbaZ-like"/>
</dbReference>
<dbReference type="GO" id="GO:0005886">
    <property type="term" value="C:plasma membrane"/>
    <property type="evidence" value="ECO:0007669"/>
    <property type="project" value="TreeGrafter"/>
</dbReference>
<protein>
    <submittedName>
        <fullName evidence="2">Tagatose-6-phosphate kinase</fullName>
        <ecNumber evidence="2">2.7.1.144</ecNumber>
    </submittedName>
</protein>
<keyword evidence="2" id="KW-0418">Kinase</keyword>
<dbReference type="Gene3D" id="3.20.20.70">
    <property type="entry name" value="Aldolase class I"/>
    <property type="match status" value="1"/>
</dbReference>
<organism evidence="2 3">
    <name type="scientific">Anaerolinea thermophila (strain DSM 14523 / JCM 11388 / NBRC 100420 / UNI-1)</name>
    <dbReference type="NCBI Taxonomy" id="926569"/>
    <lineage>
        <taxon>Bacteria</taxon>
        <taxon>Bacillati</taxon>
        <taxon>Chloroflexota</taxon>
        <taxon>Anaerolineae</taxon>
        <taxon>Anaerolineales</taxon>
        <taxon>Anaerolineaceae</taxon>
        <taxon>Anaerolinea</taxon>
    </lineage>
</organism>
<reference evidence="2 3" key="1">
    <citation type="submission" date="2010-12" db="EMBL/GenBank/DDBJ databases">
        <title>Whole genome sequence of Anaerolinea thermophila UNI-1.</title>
        <authorList>
            <person name="Narita-Yamada S."/>
            <person name="Kishi E."/>
            <person name="Watanabe Y."/>
            <person name="Takasaki K."/>
            <person name="Ankai A."/>
            <person name="Oguchi A."/>
            <person name="Fukui S."/>
            <person name="Takahashi M."/>
            <person name="Yashiro I."/>
            <person name="Hosoyama A."/>
            <person name="Sekiguchi Y."/>
            <person name="Hanada S."/>
            <person name="Fujita N."/>
        </authorList>
    </citation>
    <scope>NUCLEOTIDE SEQUENCE [LARGE SCALE GENOMIC DNA]</scope>
    <source>
        <strain evidence="3">DSM 14523 / JCM 11388 / NBRC 100420 / UNI-1</strain>
    </source>
</reference>
<keyword evidence="3" id="KW-1185">Reference proteome</keyword>
<dbReference type="Gene3D" id="1.10.400.20">
    <property type="entry name" value="putative tagatose 6-phosphate kinase domain like"/>
    <property type="match status" value="1"/>
</dbReference>
<dbReference type="PANTHER" id="PTHR32502:SF2">
    <property type="entry name" value="D-TAGATOSE-1,6-BISPHOSPHATE ALDOLASE SUBUNIT KBAZ"/>
    <property type="match status" value="1"/>
</dbReference>
<evidence type="ECO:0000313" key="2">
    <source>
        <dbReference type="EMBL" id="BAJ62431.1"/>
    </source>
</evidence>
<dbReference type="OrthoDB" id="152972at2"/>
<dbReference type="KEGG" id="atm:ANT_03970"/>
<dbReference type="InParanoid" id="E8N0N6"/>
<dbReference type="GO" id="GO:0009401">
    <property type="term" value="P:phosphoenolpyruvate-dependent sugar phosphotransferase system"/>
    <property type="evidence" value="ECO:0007669"/>
    <property type="project" value="TreeGrafter"/>
</dbReference>
<proteinExistence type="predicted"/>
<dbReference type="EC" id="2.7.1.144" evidence="2"/>
<sequence>MMFGSPAPLLDMVTAQKQGMARGIPSICSAHPVVLSAACHLARRSGAPLLIETTCNQVNHQGGYSGMTPADFVRFLREILEREGIPPQQVILGGDHLGPYPWRKEPAETAIAQALEMVRAYVQAGYTKIHLDASMPCADDDPERPLPLERIARRAAQLCAAAEAAAGAVQPVYVIGSEVPPPGGAQGQEARLHVTTPQEAQAALDAFREAFLQAGLTPVWERVIALVVQPGVEFGVDSIHAYQREAARPLKTFIEGVPGMVYEAHSTDYQTRASLRALVEDHFSILKVGPALTFAYREAVFALEHIEREILGRQDMPLSRLSEVLDEVMLNDPRHWQGYFAGAPAEQALARRYSFSDRIRYYWHHPAAQEAVRRLLANLIETPPPLSLLSQYLPREYEMVRAGEISSHPQDLIRAHIQHTLEDYAAACG</sequence>
<dbReference type="RefSeq" id="WP_013558827.1">
    <property type="nucleotide sequence ID" value="NC_014960.1"/>
</dbReference>
<name>E8N0N6_ANATU</name>
<keyword evidence="2" id="KW-0808">Transferase</keyword>
<dbReference type="HOGENOM" id="CLU_053334_0_0_0"/>
<evidence type="ECO:0000256" key="1">
    <source>
        <dbReference type="ARBA" id="ARBA00005007"/>
    </source>
</evidence>
<gene>
    <name evidence="2" type="ordered locus">ANT_03970</name>
</gene>
<dbReference type="InterPro" id="IPR050303">
    <property type="entry name" value="GatZ_KbaZ_carbometab"/>
</dbReference>
<dbReference type="eggNOG" id="COG4573">
    <property type="taxonomic scope" value="Bacteria"/>
</dbReference>
<dbReference type="GO" id="GO:0009024">
    <property type="term" value="F:tagatose-6-phosphate kinase activity"/>
    <property type="evidence" value="ECO:0007669"/>
    <property type="project" value="UniProtKB-EC"/>
</dbReference>
<dbReference type="SUPFAM" id="SSF51569">
    <property type="entry name" value="Aldolase"/>
    <property type="match status" value="1"/>
</dbReference>
<dbReference type="Proteomes" id="UP000008922">
    <property type="component" value="Chromosome"/>
</dbReference>
<dbReference type="PANTHER" id="PTHR32502">
    <property type="entry name" value="N-ACETYLGALACTOSAMINE PERMEASE II COMPONENT-RELATED"/>
    <property type="match status" value="1"/>
</dbReference>
<evidence type="ECO:0000313" key="3">
    <source>
        <dbReference type="Proteomes" id="UP000008922"/>
    </source>
</evidence>